<dbReference type="PROSITE" id="PS50918">
    <property type="entry name" value="WWE"/>
    <property type="match status" value="1"/>
</dbReference>
<comment type="caution">
    <text evidence="2">The sequence shown here is derived from an EMBL/GenBank/DDBJ whole genome shotgun (WGS) entry which is preliminary data.</text>
</comment>
<feature type="non-terminal residue" evidence="2">
    <location>
        <position position="1"/>
    </location>
</feature>
<dbReference type="InterPro" id="IPR004170">
    <property type="entry name" value="WWE_dom"/>
</dbReference>
<evidence type="ECO:0000313" key="2">
    <source>
        <dbReference type="EMBL" id="CAI3997635.1"/>
    </source>
</evidence>
<dbReference type="Gene3D" id="3.30.720.50">
    <property type="match status" value="1"/>
</dbReference>
<sequence>MWEWQDATWHRLNSKDAKILEKAYLQDPSGCWPLTLGPHESCYQVDFFAMKQRSRNGRVRNLRRKEVAEIHVEPPEVVEAPAQAIPDVLQADMGPPQEILPAELLLPPVQDWSQKEAMEALGQAEALVEACQAPVISEEVVPPEAWQVPSDFGSLQSLQRSVALGRVVLV</sequence>
<dbReference type="EMBL" id="CAMXCT030002361">
    <property type="protein sequence ID" value="CAL4784947.1"/>
    <property type="molecule type" value="Genomic_DNA"/>
</dbReference>
<reference evidence="3" key="2">
    <citation type="submission" date="2024-04" db="EMBL/GenBank/DDBJ databases">
        <authorList>
            <person name="Chen Y."/>
            <person name="Shah S."/>
            <person name="Dougan E. K."/>
            <person name="Thang M."/>
            <person name="Chan C."/>
        </authorList>
    </citation>
    <scope>NUCLEOTIDE SEQUENCE [LARGE SCALE GENOMIC DNA]</scope>
</reference>
<dbReference type="Proteomes" id="UP001152797">
    <property type="component" value="Unassembled WGS sequence"/>
</dbReference>
<dbReference type="OrthoDB" id="426606at2759"/>
<dbReference type="SUPFAM" id="SSF117839">
    <property type="entry name" value="WWE domain"/>
    <property type="match status" value="1"/>
</dbReference>
<dbReference type="InterPro" id="IPR037197">
    <property type="entry name" value="WWE_dom_sf"/>
</dbReference>
<gene>
    <name evidence="2" type="ORF">C1SCF055_LOCUS23996</name>
</gene>
<proteinExistence type="predicted"/>
<evidence type="ECO:0000259" key="1">
    <source>
        <dbReference type="PROSITE" id="PS50918"/>
    </source>
</evidence>
<feature type="domain" description="WWE" evidence="1">
    <location>
        <begin position="1"/>
        <end position="64"/>
    </location>
</feature>
<protein>
    <submittedName>
        <fullName evidence="4">Protein NLRC5</fullName>
    </submittedName>
</protein>
<evidence type="ECO:0000313" key="5">
    <source>
        <dbReference type="Proteomes" id="UP001152797"/>
    </source>
</evidence>
<evidence type="ECO:0000313" key="3">
    <source>
        <dbReference type="EMBL" id="CAL1151010.1"/>
    </source>
</evidence>
<accession>A0A9P1CTX3</accession>
<organism evidence="2">
    <name type="scientific">Cladocopium goreaui</name>
    <dbReference type="NCBI Taxonomy" id="2562237"/>
    <lineage>
        <taxon>Eukaryota</taxon>
        <taxon>Sar</taxon>
        <taxon>Alveolata</taxon>
        <taxon>Dinophyceae</taxon>
        <taxon>Suessiales</taxon>
        <taxon>Symbiodiniaceae</taxon>
        <taxon>Cladocopium</taxon>
    </lineage>
</organism>
<dbReference type="AlphaFoldDB" id="A0A9P1CTX3"/>
<dbReference type="EMBL" id="CAMXCT010002361">
    <property type="protein sequence ID" value="CAI3997635.1"/>
    <property type="molecule type" value="Genomic_DNA"/>
</dbReference>
<keyword evidence="5" id="KW-1185">Reference proteome</keyword>
<name>A0A9P1CTX3_9DINO</name>
<reference evidence="2" key="1">
    <citation type="submission" date="2022-10" db="EMBL/GenBank/DDBJ databases">
        <authorList>
            <person name="Chen Y."/>
            <person name="Dougan E. K."/>
            <person name="Chan C."/>
            <person name="Rhodes N."/>
            <person name="Thang M."/>
        </authorList>
    </citation>
    <scope>NUCLEOTIDE SEQUENCE</scope>
</reference>
<dbReference type="EMBL" id="CAMXCT020002361">
    <property type="protein sequence ID" value="CAL1151010.1"/>
    <property type="molecule type" value="Genomic_DNA"/>
</dbReference>
<evidence type="ECO:0000313" key="4">
    <source>
        <dbReference type="EMBL" id="CAL4784947.1"/>
    </source>
</evidence>
<dbReference type="Pfam" id="PF02825">
    <property type="entry name" value="WWE"/>
    <property type="match status" value="1"/>
</dbReference>